<proteinExistence type="predicted"/>
<gene>
    <name evidence="2" type="ORF">HMPREF9712_00021</name>
</gene>
<feature type="transmembrane region" description="Helical" evidence="1">
    <location>
        <begin position="12"/>
        <end position="30"/>
    </location>
</feature>
<keyword evidence="1" id="KW-0812">Transmembrane</keyword>
<protein>
    <submittedName>
        <fullName evidence="2">Uncharacterized protein</fullName>
    </submittedName>
</protein>
<keyword evidence="1" id="KW-1133">Transmembrane helix</keyword>
<dbReference type="Proteomes" id="UP000005402">
    <property type="component" value="Unassembled WGS sequence"/>
</dbReference>
<evidence type="ECO:0000313" key="3">
    <source>
        <dbReference type="Proteomes" id="UP000005402"/>
    </source>
</evidence>
<accession>A0ABP2NFZ2</accession>
<keyword evidence="3" id="KW-1185">Reference proteome</keyword>
<organism evidence="2 3">
    <name type="scientific">Myroides odoratimimus CCUG 10230</name>
    <dbReference type="NCBI Taxonomy" id="883150"/>
    <lineage>
        <taxon>Bacteria</taxon>
        <taxon>Pseudomonadati</taxon>
        <taxon>Bacteroidota</taxon>
        <taxon>Flavobacteriia</taxon>
        <taxon>Flavobacteriales</taxon>
        <taxon>Flavobacteriaceae</taxon>
        <taxon>Myroides</taxon>
    </lineage>
</organism>
<evidence type="ECO:0000313" key="2">
    <source>
        <dbReference type="EMBL" id="EHO12874.1"/>
    </source>
</evidence>
<reference evidence="2" key="1">
    <citation type="submission" date="2012-07" db="EMBL/GenBank/DDBJ databases">
        <title>The Genome Sequence of Myroides odoratimimus CCUG 10230.</title>
        <authorList>
            <consortium name="The Broad Institute Genome Sequencing Platform"/>
            <person name="Earl A."/>
            <person name="Ward D."/>
            <person name="Feldgarden M."/>
            <person name="Gevers D."/>
            <person name="Huys G."/>
            <person name="Walker B."/>
            <person name="Young S.K."/>
            <person name="Zeng Q."/>
            <person name="Gargeya S."/>
            <person name="Fitzgerald M."/>
            <person name="Haas B."/>
            <person name="Abouelleil A."/>
            <person name="Alvarado L."/>
            <person name="Arachchi H.M."/>
            <person name="Berlin A.M."/>
            <person name="Chapman S.B."/>
            <person name="Goldberg J."/>
            <person name="Griggs A."/>
            <person name="Gujja S."/>
            <person name="Hansen M."/>
            <person name="Howarth C."/>
            <person name="Imamovic A."/>
            <person name="Larimer J."/>
            <person name="McCowen C."/>
            <person name="Montmayeur A."/>
            <person name="Murphy C."/>
            <person name="Neiman D."/>
            <person name="Pearson M."/>
            <person name="Priest M."/>
            <person name="Roberts A."/>
            <person name="Saif S."/>
            <person name="Shea T."/>
            <person name="Sisk P."/>
            <person name="Sykes S."/>
            <person name="Wortman J."/>
            <person name="Nusbaum C."/>
            <person name="Birren B."/>
        </authorList>
    </citation>
    <scope>NUCLEOTIDE SEQUENCE [LARGE SCALE GENOMIC DNA]</scope>
    <source>
        <strain evidence="2">CCUG 10230</strain>
    </source>
</reference>
<keyword evidence="1" id="KW-0472">Membrane</keyword>
<sequence length="43" mass="5036">MKNLVDKGRESLIFSTFIFLTVSVWGGFRIKVSFQKKIRIEES</sequence>
<evidence type="ECO:0000256" key="1">
    <source>
        <dbReference type="SAM" id="Phobius"/>
    </source>
</evidence>
<name>A0ABP2NFZ2_9FLAO</name>
<dbReference type="EMBL" id="AGEC02000007">
    <property type="protein sequence ID" value="EHO12874.1"/>
    <property type="molecule type" value="Genomic_DNA"/>
</dbReference>
<comment type="caution">
    <text evidence="2">The sequence shown here is derived from an EMBL/GenBank/DDBJ whole genome shotgun (WGS) entry which is preliminary data.</text>
</comment>